<reference evidence="3" key="1">
    <citation type="submission" date="2017-02" db="UniProtKB">
        <authorList>
            <consortium name="WormBaseParasite"/>
        </authorList>
    </citation>
    <scope>IDENTIFICATION</scope>
</reference>
<evidence type="ECO:0000313" key="2">
    <source>
        <dbReference type="Proteomes" id="UP000274131"/>
    </source>
</evidence>
<dbReference type="AlphaFoldDB" id="A0A0N4V0V5"/>
<accession>A0A0N4V0V5</accession>
<gene>
    <name evidence="1" type="ORF">EVEC_LOCUS3267</name>
</gene>
<sequence>MKLLSSACNDTEEVIYNPGSWNEHYTSETWLCTKETNITSVYNFVEMNDMYNVTLWLQGEEWLNIVHVFVYSENNVVKAEAVMQTVTVIHFCTPAVAVRDSFEVLDAYSVRNVSKAENSSLPLQTFA</sequence>
<keyword evidence="2" id="KW-1185">Reference proteome</keyword>
<dbReference type="WBParaSite" id="EVEC_0000355901-mRNA-1">
    <property type="protein sequence ID" value="EVEC_0000355901-mRNA-1"/>
    <property type="gene ID" value="EVEC_0000355901"/>
</dbReference>
<evidence type="ECO:0000313" key="3">
    <source>
        <dbReference type="WBParaSite" id="EVEC_0000355901-mRNA-1"/>
    </source>
</evidence>
<name>A0A0N4V0V5_ENTVE</name>
<evidence type="ECO:0000313" key="1">
    <source>
        <dbReference type="EMBL" id="VDD88124.1"/>
    </source>
</evidence>
<dbReference type="EMBL" id="UXUI01007550">
    <property type="protein sequence ID" value="VDD88124.1"/>
    <property type="molecule type" value="Genomic_DNA"/>
</dbReference>
<organism evidence="3">
    <name type="scientific">Enterobius vermicularis</name>
    <name type="common">Human pinworm</name>
    <dbReference type="NCBI Taxonomy" id="51028"/>
    <lineage>
        <taxon>Eukaryota</taxon>
        <taxon>Metazoa</taxon>
        <taxon>Ecdysozoa</taxon>
        <taxon>Nematoda</taxon>
        <taxon>Chromadorea</taxon>
        <taxon>Rhabditida</taxon>
        <taxon>Spirurina</taxon>
        <taxon>Oxyuridomorpha</taxon>
        <taxon>Oxyuroidea</taxon>
        <taxon>Oxyuridae</taxon>
        <taxon>Enterobius</taxon>
    </lineage>
</organism>
<dbReference type="Proteomes" id="UP000274131">
    <property type="component" value="Unassembled WGS sequence"/>
</dbReference>
<reference evidence="1 2" key="2">
    <citation type="submission" date="2018-10" db="EMBL/GenBank/DDBJ databases">
        <authorList>
            <consortium name="Pathogen Informatics"/>
        </authorList>
    </citation>
    <scope>NUCLEOTIDE SEQUENCE [LARGE SCALE GENOMIC DNA]</scope>
</reference>
<proteinExistence type="predicted"/>
<protein>
    <submittedName>
        <fullName evidence="3">Neur_chan_LBD domain-containing protein</fullName>
    </submittedName>
</protein>